<dbReference type="InterPro" id="IPR013325">
    <property type="entry name" value="RNA_pol_sigma_r2"/>
</dbReference>
<dbReference type="eggNOG" id="COG1595">
    <property type="taxonomic scope" value="Bacteria"/>
</dbReference>
<reference evidence="9" key="1">
    <citation type="journal article" date="2016" name="Genome Announc.">
        <title>Complete genome sequence of Alkaliphilus metalliredigens strain QYMF, an alkaliphilic and metal-reducing bacterium isolated from borax-contaminated leachate ponds.</title>
        <authorList>
            <person name="Hwang C."/>
            <person name="Copeland A."/>
            <person name="Lucas S."/>
            <person name="Lapidus A."/>
            <person name="Barry K."/>
            <person name="Detter J.C."/>
            <person name="Glavina Del Rio T."/>
            <person name="Hammon N."/>
            <person name="Israni S."/>
            <person name="Dalin E."/>
            <person name="Tice H."/>
            <person name="Pitluck S."/>
            <person name="Chertkov O."/>
            <person name="Brettin T."/>
            <person name="Bruce D."/>
            <person name="Han C."/>
            <person name="Schmutz J."/>
            <person name="Larimer F."/>
            <person name="Land M.L."/>
            <person name="Hauser L."/>
            <person name="Kyrpides N."/>
            <person name="Mikhailova N."/>
            <person name="Ye Q."/>
            <person name="Zhou J."/>
            <person name="Richardson P."/>
            <person name="Fields M.W."/>
        </authorList>
    </citation>
    <scope>NUCLEOTIDE SEQUENCE [LARGE SCALE GENOMIC DNA]</scope>
    <source>
        <strain evidence="9">QYMF</strain>
    </source>
</reference>
<organism evidence="8 9">
    <name type="scientific">Alkaliphilus metalliredigens (strain QYMF)</name>
    <dbReference type="NCBI Taxonomy" id="293826"/>
    <lineage>
        <taxon>Bacteria</taxon>
        <taxon>Bacillati</taxon>
        <taxon>Bacillota</taxon>
        <taxon>Clostridia</taxon>
        <taxon>Peptostreptococcales</taxon>
        <taxon>Natronincolaceae</taxon>
        <taxon>Alkaliphilus</taxon>
    </lineage>
</organism>
<dbReference type="Pfam" id="PF08281">
    <property type="entry name" value="Sigma70_r4_2"/>
    <property type="match status" value="1"/>
</dbReference>
<feature type="domain" description="RNA polymerase sigma-70 region 2" evidence="6">
    <location>
        <begin position="26"/>
        <end position="93"/>
    </location>
</feature>
<dbReference type="Proteomes" id="UP000001572">
    <property type="component" value="Chromosome"/>
</dbReference>
<proteinExistence type="inferred from homology"/>
<dbReference type="KEGG" id="amt:Amet_3127"/>
<keyword evidence="2" id="KW-0805">Transcription regulation</keyword>
<dbReference type="CDD" id="cd06171">
    <property type="entry name" value="Sigma70_r4"/>
    <property type="match status" value="1"/>
</dbReference>
<dbReference type="InterPro" id="IPR036388">
    <property type="entry name" value="WH-like_DNA-bd_sf"/>
</dbReference>
<dbReference type="PANTHER" id="PTHR43133">
    <property type="entry name" value="RNA POLYMERASE ECF-TYPE SIGMA FACTO"/>
    <property type="match status" value="1"/>
</dbReference>
<dbReference type="InterPro" id="IPR039425">
    <property type="entry name" value="RNA_pol_sigma-70-like"/>
</dbReference>
<evidence type="ECO:0000313" key="8">
    <source>
        <dbReference type="EMBL" id="ABR49266.1"/>
    </source>
</evidence>
<dbReference type="InterPro" id="IPR013249">
    <property type="entry name" value="RNA_pol_sigma70_r4_t2"/>
</dbReference>
<dbReference type="STRING" id="293826.Amet_3127"/>
<evidence type="ECO:0000259" key="7">
    <source>
        <dbReference type="Pfam" id="PF08281"/>
    </source>
</evidence>
<dbReference type="EMBL" id="CP000724">
    <property type="protein sequence ID" value="ABR49266.1"/>
    <property type="molecule type" value="Genomic_DNA"/>
</dbReference>
<dbReference type="AlphaFoldDB" id="A6TSU8"/>
<dbReference type="SUPFAM" id="SSF88659">
    <property type="entry name" value="Sigma3 and sigma4 domains of RNA polymerase sigma factors"/>
    <property type="match status" value="1"/>
</dbReference>
<dbReference type="PANTHER" id="PTHR43133:SF8">
    <property type="entry name" value="RNA POLYMERASE SIGMA FACTOR HI_1459-RELATED"/>
    <property type="match status" value="1"/>
</dbReference>
<keyword evidence="9" id="KW-1185">Reference proteome</keyword>
<keyword evidence="5" id="KW-0804">Transcription</keyword>
<accession>A6TSU8</accession>
<evidence type="ECO:0000256" key="4">
    <source>
        <dbReference type="ARBA" id="ARBA00023125"/>
    </source>
</evidence>
<keyword evidence="3" id="KW-0731">Sigma factor</keyword>
<dbReference type="InterPro" id="IPR007627">
    <property type="entry name" value="RNA_pol_sigma70_r2"/>
</dbReference>
<dbReference type="InterPro" id="IPR014284">
    <property type="entry name" value="RNA_pol_sigma-70_dom"/>
</dbReference>
<dbReference type="Pfam" id="PF04542">
    <property type="entry name" value="Sigma70_r2"/>
    <property type="match status" value="1"/>
</dbReference>
<evidence type="ECO:0000259" key="6">
    <source>
        <dbReference type="Pfam" id="PF04542"/>
    </source>
</evidence>
<evidence type="ECO:0000256" key="5">
    <source>
        <dbReference type="ARBA" id="ARBA00023163"/>
    </source>
</evidence>
<dbReference type="InterPro" id="IPR013324">
    <property type="entry name" value="RNA_pol_sigma_r3/r4-like"/>
</dbReference>
<dbReference type="Gene3D" id="1.10.1740.10">
    <property type="match status" value="1"/>
</dbReference>
<feature type="domain" description="RNA polymerase sigma factor 70 region 4 type 2" evidence="7">
    <location>
        <begin position="132"/>
        <end position="184"/>
    </location>
</feature>
<evidence type="ECO:0000256" key="1">
    <source>
        <dbReference type="ARBA" id="ARBA00010641"/>
    </source>
</evidence>
<dbReference type="HOGENOM" id="CLU_047691_3_0_9"/>
<sequence>MKTLNQQEATLIEKSKDGDSESFEKLILQHQKKAFNIAYRMLGNLEDANDVTQEALLKAYRAINRFQEKSSFSTWLYTIVTNTCVDFIRKNRKTKVVYLDREYEGEEGQYKREVYDDENGPEELLEKKEVQRLIHDAINLLNYEQRKVIILRDIEGFSYREIAEILDCAEGTIKSRINRARSNLKNLITEKIRGKEGYHEL</sequence>
<name>A6TSU8_ALKMQ</name>
<keyword evidence="4" id="KW-0238">DNA-binding</keyword>
<comment type="similarity">
    <text evidence="1">Belongs to the sigma-70 factor family. ECF subfamily.</text>
</comment>
<evidence type="ECO:0000256" key="3">
    <source>
        <dbReference type="ARBA" id="ARBA00023082"/>
    </source>
</evidence>
<gene>
    <name evidence="8" type="ordered locus">Amet_3127</name>
</gene>
<evidence type="ECO:0000256" key="2">
    <source>
        <dbReference type="ARBA" id="ARBA00023015"/>
    </source>
</evidence>
<evidence type="ECO:0000313" key="9">
    <source>
        <dbReference type="Proteomes" id="UP000001572"/>
    </source>
</evidence>
<dbReference type="GO" id="GO:0016987">
    <property type="term" value="F:sigma factor activity"/>
    <property type="evidence" value="ECO:0007669"/>
    <property type="project" value="UniProtKB-KW"/>
</dbReference>
<protein>
    <submittedName>
        <fullName evidence="8">RNA polymerase, sigma-24 subunit, ECF subfamily</fullName>
    </submittedName>
</protein>
<dbReference type="NCBIfam" id="TIGR02937">
    <property type="entry name" value="sigma70-ECF"/>
    <property type="match status" value="1"/>
</dbReference>
<dbReference type="GO" id="GO:0003677">
    <property type="term" value="F:DNA binding"/>
    <property type="evidence" value="ECO:0007669"/>
    <property type="project" value="UniProtKB-KW"/>
</dbReference>
<dbReference type="SUPFAM" id="SSF88946">
    <property type="entry name" value="Sigma2 domain of RNA polymerase sigma factors"/>
    <property type="match status" value="1"/>
</dbReference>
<dbReference type="Gene3D" id="1.10.10.10">
    <property type="entry name" value="Winged helix-like DNA-binding domain superfamily/Winged helix DNA-binding domain"/>
    <property type="match status" value="1"/>
</dbReference>
<dbReference type="GO" id="GO:0006352">
    <property type="term" value="P:DNA-templated transcription initiation"/>
    <property type="evidence" value="ECO:0007669"/>
    <property type="project" value="InterPro"/>
</dbReference>
<dbReference type="RefSeq" id="WP_012064232.1">
    <property type="nucleotide sequence ID" value="NC_009633.1"/>
</dbReference>